<dbReference type="Gene3D" id="3.30.70.1730">
    <property type="match status" value="1"/>
</dbReference>
<proteinExistence type="inferred from homology"/>
<dbReference type="EMBL" id="CAXDID020000001">
    <property type="protein sequence ID" value="CAL5970467.1"/>
    <property type="molecule type" value="Genomic_DNA"/>
</dbReference>
<dbReference type="GO" id="GO:0003735">
    <property type="term" value="F:structural constituent of ribosome"/>
    <property type="evidence" value="ECO:0007669"/>
    <property type="project" value="TreeGrafter"/>
</dbReference>
<evidence type="ECO:0000313" key="6">
    <source>
        <dbReference type="EMBL" id="CAI9977510.1"/>
    </source>
</evidence>
<evidence type="ECO:0000313" key="8">
    <source>
        <dbReference type="EMBL" id="CAL6074684.1"/>
    </source>
</evidence>
<accession>A0AA86NIW1</accession>
<dbReference type="GO" id="GO:0000027">
    <property type="term" value="P:ribosomal large subunit assembly"/>
    <property type="evidence" value="ECO:0007669"/>
    <property type="project" value="TreeGrafter"/>
</dbReference>
<reference evidence="5" key="1">
    <citation type="submission" date="2023-06" db="EMBL/GenBank/DDBJ databases">
        <authorList>
            <person name="Kurt Z."/>
        </authorList>
    </citation>
    <scope>NUCLEOTIDE SEQUENCE</scope>
</reference>
<evidence type="ECO:0000313" key="5">
    <source>
        <dbReference type="EMBL" id="CAI9919848.1"/>
    </source>
</evidence>
<gene>
    <name evidence="7" type="ORF">HINF_LOCUS407</name>
    <name evidence="8" type="ORF">HINF_LOCUS56841</name>
    <name evidence="9" type="ORF">HINF_LOCUS60749</name>
    <name evidence="6" type="ORF">HINF_LOCUS65155</name>
    <name evidence="5" type="ORF">HINF_LOCUS7493</name>
</gene>
<dbReference type="InterPro" id="IPR040637">
    <property type="entry name" value="Ribosomal_uL10-like_insert"/>
</dbReference>
<dbReference type="EMBL" id="CAXDID020000358">
    <property type="protein sequence ID" value="CAL6081957.1"/>
    <property type="molecule type" value="Genomic_DNA"/>
</dbReference>
<evidence type="ECO:0000259" key="4">
    <source>
        <dbReference type="Pfam" id="PF17777"/>
    </source>
</evidence>
<dbReference type="GO" id="GO:0002181">
    <property type="term" value="P:cytoplasmic translation"/>
    <property type="evidence" value="ECO:0007669"/>
    <property type="project" value="TreeGrafter"/>
</dbReference>
<dbReference type="InterPro" id="IPR050323">
    <property type="entry name" value="Ribosomal_protein_uL10"/>
</dbReference>
<organism evidence="5">
    <name type="scientific">Hexamita inflata</name>
    <dbReference type="NCBI Taxonomy" id="28002"/>
    <lineage>
        <taxon>Eukaryota</taxon>
        <taxon>Metamonada</taxon>
        <taxon>Diplomonadida</taxon>
        <taxon>Hexamitidae</taxon>
        <taxon>Hexamitinae</taxon>
        <taxon>Hexamita</taxon>
    </lineage>
</organism>
<name>A0AA86NIW1_9EUKA</name>
<dbReference type="GO" id="GO:0070180">
    <property type="term" value="F:large ribosomal subunit rRNA binding"/>
    <property type="evidence" value="ECO:0007669"/>
    <property type="project" value="TreeGrafter"/>
</dbReference>
<comment type="caution">
    <text evidence="5">The sequence shown here is derived from an EMBL/GenBank/DDBJ whole genome shotgun (WGS) entry which is preliminary data.</text>
</comment>
<dbReference type="PANTHER" id="PTHR45699">
    <property type="entry name" value="60S ACIDIC RIBOSOMAL PROTEIN P0"/>
    <property type="match status" value="1"/>
</dbReference>
<dbReference type="Proteomes" id="UP001642409">
    <property type="component" value="Unassembled WGS sequence"/>
</dbReference>
<evidence type="ECO:0000313" key="9">
    <source>
        <dbReference type="EMBL" id="CAL6081957.1"/>
    </source>
</evidence>
<dbReference type="InterPro" id="IPR043141">
    <property type="entry name" value="Ribosomal_uL10-like_sf"/>
</dbReference>
<evidence type="ECO:0000313" key="7">
    <source>
        <dbReference type="EMBL" id="CAL5970467.1"/>
    </source>
</evidence>
<dbReference type="Pfam" id="PF00466">
    <property type="entry name" value="Ribosomal_L10"/>
    <property type="match status" value="1"/>
</dbReference>
<evidence type="ECO:0000256" key="3">
    <source>
        <dbReference type="ARBA" id="ARBA00023274"/>
    </source>
</evidence>
<reference evidence="7 10" key="2">
    <citation type="submission" date="2024-07" db="EMBL/GenBank/DDBJ databases">
        <authorList>
            <person name="Akdeniz Z."/>
        </authorList>
    </citation>
    <scope>NUCLEOTIDE SEQUENCE [LARGE SCALE GENOMIC DNA]</scope>
</reference>
<keyword evidence="3" id="KW-0687">Ribonucleoprotein</keyword>
<dbReference type="SUPFAM" id="SSF160369">
    <property type="entry name" value="Ribosomal protein L10-like"/>
    <property type="match status" value="1"/>
</dbReference>
<dbReference type="AlphaFoldDB" id="A0AA86NIW1"/>
<comment type="similarity">
    <text evidence="1">Belongs to the universal ribosomal protein uL10 family.</text>
</comment>
<sequence>MKFSGTKMSKEDKNQWRVDYNAKLDRLFKEYTKILVIDIDNIRANQLAATRRLLRGQAELVFGKKTLINRYLTHQQNEELKKLMEHVRLNVGFIFTNGDFKPIMQAFADTRRKAAAKAGMVAPDDVVIQPQITGLGPEATSFFSALKIDTKINKNKVEITRAVPIIKKGEIVTPNQAALLQKLEMVPFFYQTKVNIVYDNGNLIDAGILEVDEEVMLQKWNSSLSQFVGLALGANIPVLPAVPHVIIDTMKTMLGFGVESNLNMIPDVKRIADLLAKK</sequence>
<dbReference type="InterPro" id="IPR001790">
    <property type="entry name" value="Ribosomal_uL10"/>
</dbReference>
<dbReference type="GO" id="GO:0022625">
    <property type="term" value="C:cytosolic large ribosomal subunit"/>
    <property type="evidence" value="ECO:0007669"/>
    <property type="project" value="TreeGrafter"/>
</dbReference>
<evidence type="ECO:0000256" key="1">
    <source>
        <dbReference type="ARBA" id="ARBA00008889"/>
    </source>
</evidence>
<evidence type="ECO:0000313" key="10">
    <source>
        <dbReference type="Proteomes" id="UP001642409"/>
    </source>
</evidence>
<protein>
    <submittedName>
        <fullName evidence="5">Acidic ribosomal protein P0</fullName>
    </submittedName>
    <submittedName>
        <fullName evidence="7">Acidic_ribosomal protein P0</fullName>
    </submittedName>
</protein>
<dbReference type="Gene3D" id="3.90.105.20">
    <property type="match status" value="1"/>
</dbReference>
<dbReference type="EMBL" id="CAXDID020000309">
    <property type="protein sequence ID" value="CAL6074684.1"/>
    <property type="molecule type" value="Genomic_DNA"/>
</dbReference>
<dbReference type="EMBL" id="CATOUU010000187">
    <property type="protein sequence ID" value="CAI9919848.1"/>
    <property type="molecule type" value="Genomic_DNA"/>
</dbReference>
<dbReference type="InterPro" id="IPR043164">
    <property type="entry name" value="Ribosomal_uL10-like_insert_sf"/>
</dbReference>
<dbReference type="FunFam" id="3.90.105.20:FF:000001">
    <property type="entry name" value="60S acidic ribosomal protein P0"/>
    <property type="match status" value="1"/>
</dbReference>
<evidence type="ECO:0000256" key="2">
    <source>
        <dbReference type="ARBA" id="ARBA00022980"/>
    </source>
</evidence>
<feature type="domain" description="Large ribosomal subunit protein uL10-like insertion" evidence="4">
    <location>
        <begin position="116"/>
        <end position="184"/>
    </location>
</feature>
<dbReference type="PANTHER" id="PTHR45699:SF3">
    <property type="entry name" value="LARGE RIBOSOMAL SUBUNIT PROTEIN UL10"/>
    <property type="match status" value="1"/>
</dbReference>
<keyword evidence="10" id="KW-1185">Reference proteome</keyword>
<dbReference type="Pfam" id="PF17777">
    <property type="entry name" value="RL10P_insert"/>
    <property type="match status" value="1"/>
</dbReference>
<dbReference type="EMBL" id="CATOUU010001178">
    <property type="protein sequence ID" value="CAI9977510.1"/>
    <property type="molecule type" value="Genomic_DNA"/>
</dbReference>
<dbReference type="CDD" id="cd05795">
    <property type="entry name" value="Ribosomal_P0_L10e"/>
    <property type="match status" value="1"/>
</dbReference>
<keyword evidence="2 5" id="KW-0689">Ribosomal protein</keyword>